<dbReference type="eggNOG" id="ENOG5030AJ5">
    <property type="taxonomic scope" value="Bacteria"/>
</dbReference>
<gene>
    <name evidence="2" type="ORF">HMPREF0501_00154</name>
</gene>
<dbReference type="OrthoDB" id="2329963at2"/>
<dbReference type="EMBL" id="GG698802">
    <property type="protein sequence ID" value="EEU30749.1"/>
    <property type="molecule type" value="Genomic_DNA"/>
</dbReference>
<sequence>MKVLQKKIDWRVVISSVVFGIILTAGFAKLSFISRVTMMWLDLIVINGGYCLWLGHHYVQHSRPWGLLCFPIMYLIGSYFFAPHYMWYFVVIYLGVAYLAWSMGRSNNN</sequence>
<feature type="transmembrane region" description="Helical" evidence="1">
    <location>
        <begin position="87"/>
        <end position="104"/>
    </location>
</feature>
<accession>C7XTY8</accession>
<dbReference type="HOGENOM" id="CLU_172478_0_0_9"/>
<keyword evidence="1" id="KW-0812">Transmembrane</keyword>
<protein>
    <submittedName>
        <fullName evidence="2">Uncharacterized protein</fullName>
    </submittedName>
</protein>
<reference evidence="2 3" key="1">
    <citation type="submission" date="2009-06" db="EMBL/GenBank/DDBJ databases">
        <title>The Genome Sequence of Lactobacillus coleohominis strain 101-4-CHN.</title>
        <authorList>
            <consortium name="The Broad Institute Genome Sequencing Platform"/>
            <person name="Ward D."/>
            <person name="Young S.K."/>
            <person name="Zeng Q."/>
            <person name="Koehrsen M."/>
            <person name="Alvarado L."/>
            <person name="Berlin A."/>
            <person name="Borenstein D."/>
            <person name="Chen Z."/>
            <person name="Engels R."/>
            <person name="Freedman E."/>
            <person name="Gellesch M."/>
            <person name="Goldberg J."/>
            <person name="Griggs A."/>
            <person name="Gujja S."/>
            <person name="Heiman D."/>
            <person name="Hepburn T."/>
            <person name="Howarth C."/>
            <person name="Jen D."/>
            <person name="Larson L."/>
            <person name="Lewis B."/>
            <person name="Mehta T."/>
            <person name="Park D."/>
            <person name="Pearson M."/>
            <person name="Roberts A."/>
            <person name="Saif S."/>
            <person name="Shea T."/>
            <person name="Shenoy N."/>
            <person name="Sisk P."/>
            <person name="Stolte C."/>
            <person name="Sykes S."/>
            <person name="Walk T."/>
            <person name="White J."/>
            <person name="Yandava C."/>
            <person name="Liu Y."/>
            <person name="Xu Q."/>
            <person name="Lander E."/>
            <person name="Nusbaum C."/>
            <person name="Galagan J."/>
            <person name="Birren B."/>
        </authorList>
    </citation>
    <scope>NUCLEOTIDE SEQUENCE [LARGE SCALE GENOMIC DNA]</scope>
    <source>
        <strain evidence="2 3">101-4-CHN</strain>
    </source>
</reference>
<evidence type="ECO:0000256" key="1">
    <source>
        <dbReference type="SAM" id="Phobius"/>
    </source>
</evidence>
<evidence type="ECO:0000313" key="3">
    <source>
        <dbReference type="Proteomes" id="UP000003987"/>
    </source>
</evidence>
<name>C7XTY8_9LACO</name>
<organism evidence="2 3">
    <name type="scientific">Limosilactobacillus coleohominis 101-4-CHN</name>
    <dbReference type="NCBI Taxonomy" id="575594"/>
    <lineage>
        <taxon>Bacteria</taxon>
        <taxon>Bacillati</taxon>
        <taxon>Bacillota</taxon>
        <taxon>Bacilli</taxon>
        <taxon>Lactobacillales</taxon>
        <taxon>Lactobacillaceae</taxon>
        <taxon>Limosilactobacillus</taxon>
    </lineage>
</organism>
<keyword evidence="3" id="KW-1185">Reference proteome</keyword>
<dbReference type="RefSeq" id="WP_006915893.1">
    <property type="nucleotide sequence ID" value="NZ_GG698802.1"/>
</dbReference>
<dbReference type="STRING" id="575594.HMPREF0501_00154"/>
<evidence type="ECO:0000313" key="2">
    <source>
        <dbReference type="EMBL" id="EEU30749.1"/>
    </source>
</evidence>
<proteinExistence type="predicted"/>
<dbReference type="Proteomes" id="UP000003987">
    <property type="component" value="Unassembled WGS sequence"/>
</dbReference>
<feature type="transmembrane region" description="Helical" evidence="1">
    <location>
        <begin position="12"/>
        <end position="30"/>
    </location>
</feature>
<dbReference type="AlphaFoldDB" id="C7XTY8"/>
<keyword evidence="1" id="KW-0472">Membrane</keyword>
<keyword evidence="1" id="KW-1133">Transmembrane helix</keyword>
<feature type="transmembrane region" description="Helical" evidence="1">
    <location>
        <begin position="65"/>
        <end position="81"/>
    </location>
</feature>
<feature type="transmembrane region" description="Helical" evidence="1">
    <location>
        <begin position="36"/>
        <end position="53"/>
    </location>
</feature>